<organism evidence="1 2">
    <name type="scientific">Candidatus Methylomirabilis limnetica</name>
    <dbReference type="NCBI Taxonomy" id="2033718"/>
    <lineage>
        <taxon>Bacteria</taxon>
        <taxon>Candidatus Methylomirabilota</taxon>
        <taxon>Candidatus Methylomirabilia</taxon>
        <taxon>Candidatus Methylomirabilales</taxon>
        <taxon>Candidatus Methylomirabilaceae</taxon>
        <taxon>Candidatus Methylomirabilis</taxon>
    </lineage>
</organism>
<name>A0A2T4TVQ7_9BACT</name>
<dbReference type="RefSeq" id="WP_107563459.1">
    <property type="nucleotide sequence ID" value="NZ_NVQC01000028.1"/>
</dbReference>
<keyword evidence="2" id="KW-1185">Reference proteome</keyword>
<evidence type="ECO:0000313" key="2">
    <source>
        <dbReference type="Proteomes" id="UP000241436"/>
    </source>
</evidence>
<dbReference type="EMBL" id="NVQC01000028">
    <property type="protein sequence ID" value="PTL35192.1"/>
    <property type="molecule type" value="Genomic_DNA"/>
</dbReference>
<dbReference type="OrthoDB" id="5422373at2"/>
<dbReference type="InterPro" id="IPR037914">
    <property type="entry name" value="SpoVT-AbrB_sf"/>
</dbReference>
<evidence type="ECO:0000313" key="1">
    <source>
        <dbReference type="EMBL" id="PTL35192.1"/>
    </source>
</evidence>
<gene>
    <name evidence="1" type="ORF">CLG94_10830</name>
</gene>
<accession>A0A2T4TVQ7</accession>
<proteinExistence type="predicted"/>
<dbReference type="Gene3D" id="2.10.260.10">
    <property type="match status" value="1"/>
</dbReference>
<dbReference type="Proteomes" id="UP000241436">
    <property type="component" value="Unassembled WGS sequence"/>
</dbReference>
<sequence>MVKRLTKHGNSLALVIDRGVLDLLEIDADTPLSMTTDGKCLIVTPVRDPERQKQFRAALEEGHRKYGKMLKRLAD</sequence>
<dbReference type="SUPFAM" id="SSF89447">
    <property type="entry name" value="AbrB/MazE/MraZ-like"/>
    <property type="match status" value="1"/>
</dbReference>
<reference evidence="2" key="2">
    <citation type="journal article" date="2018" name="Environ. Microbiol.">
        <title>Bloom of a denitrifying methanotroph, 'Candidatus Methylomirabilis limnetica', in a deep stratified lake.</title>
        <authorList>
            <person name="Graf J.S."/>
            <person name="Mayr M.J."/>
            <person name="Marchant H.K."/>
            <person name="Tienken D."/>
            <person name="Hach P.F."/>
            <person name="Brand A."/>
            <person name="Schubert C.J."/>
            <person name="Kuypers M.M."/>
            <person name="Milucka J."/>
        </authorList>
    </citation>
    <scope>NUCLEOTIDE SEQUENCE [LARGE SCALE GENOMIC DNA]</scope>
    <source>
        <strain evidence="2">Zug</strain>
    </source>
</reference>
<reference evidence="1 2" key="1">
    <citation type="submission" date="2017-09" db="EMBL/GenBank/DDBJ databases">
        <title>Bloom of a denitrifying methanotroph, Candidatus Methylomirabilis limnetica, in a deep stratified lake.</title>
        <authorList>
            <person name="Graf J.S."/>
            <person name="Marchant H.K."/>
            <person name="Tienken D."/>
            <person name="Hach P.F."/>
            <person name="Brand A."/>
            <person name="Schubert C.J."/>
            <person name="Kuypers M.M."/>
            <person name="Milucka J."/>
        </authorList>
    </citation>
    <scope>NUCLEOTIDE SEQUENCE [LARGE SCALE GENOMIC DNA]</scope>
    <source>
        <strain evidence="1 2">Zug</strain>
    </source>
</reference>
<dbReference type="AlphaFoldDB" id="A0A2T4TVQ7"/>
<protein>
    <submittedName>
        <fullName evidence="1">AbrB family transcriptional regulator</fullName>
    </submittedName>
</protein>
<comment type="caution">
    <text evidence="1">The sequence shown here is derived from an EMBL/GenBank/DDBJ whole genome shotgun (WGS) entry which is preliminary data.</text>
</comment>